<evidence type="ECO:0000259" key="4">
    <source>
        <dbReference type="Pfam" id="PF00892"/>
    </source>
</evidence>
<dbReference type="HOGENOM" id="CLU_1813260_0_0_11"/>
<accession>B2GHZ7</accession>
<dbReference type="InterPro" id="IPR000620">
    <property type="entry name" value="EamA_dom"/>
</dbReference>
<keyword evidence="3" id="KW-1133">Transmembrane helix</keyword>
<keyword evidence="3" id="KW-0472">Membrane</keyword>
<dbReference type="EMBL" id="AP009152">
    <property type="protein sequence ID" value="BAG30509.1"/>
    <property type="molecule type" value="Genomic_DNA"/>
</dbReference>
<gene>
    <name evidence="5" type="ordered locus">KRH_21620</name>
</gene>
<dbReference type="AlphaFoldDB" id="B2GHZ7"/>
<proteinExistence type="inferred from homology"/>
<dbReference type="GO" id="GO:0016020">
    <property type="term" value="C:membrane"/>
    <property type="evidence" value="ECO:0007669"/>
    <property type="project" value="InterPro"/>
</dbReference>
<comment type="similarity">
    <text evidence="1">Belongs to the EamA transporter family.</text>
</comment>
<keyword evidence="3" id="KW-0812">Transmembrane</keyword>
<keyword evidence="6" id="KW-1185">Reference proteome</keyword>
<feature type="region of interest" description="Disordered" evidence="2">
    <location>
        <begin position="105"/>
        <end position="142"/>
    </location>
</feature>
<reference evidence="5 6" key="1">
    <citation type="journal article" date="2008" name="J. Bacteriol.">
        <title>Complete genome sequence of the soil actinomycete Kocuria rhizophila.</title>
        <authorList>
            <person name="Takarada H."/>
            <person name="Sekine M."/>
            <person name="Kosugi H."/>
            <person name="Matsuo Y."/>
            <person name="Fujisawa T."/>
            <person name="Omata S."/>
            <person name="Kishi E."/>
            <person name="Shimizu A."/>
            <person name="Tsukatani N."/>
            <person name="Tanikawa S."/>
            <person name="Fujita N."/>
            <person name="Harayama S."/>
        </authorList>
    </citation>
    <scope>NUCLEOTIDE SEQUENCE [LARGE SCALE GENOMIC DNA]</scope>
    <source>
        <strain evidence="6">ATCC 9341 / DSM 348 / NBRC 103217 / DC2201</strain>
    </source>
</reference>
<evidence type="ECO:0000256" key="1">
    <source>
        <dbReference type="ARBA" id="ARBA00007362"/>
    </source>
</evidence>
<dbReference type="eggNOG" id="COG0697">
    <property type="taxonomic scope" value="Bacteria"/>
</dbReference>
<dbReference type="SUPFAM" id="SSF103481">
    <property type="entry name" value="Multidrug resistance efflux transporter EmrE"/>
    <property type="match status" value="1"/>
</dbReference>
<dbReference type="KEGG" id="krh:KRH_21620"/>
<feature type="transmembrane region" description="Helical" evidence="3">
    <location>
        <begin position="25"/>
        <end position="44"/>
    </location>
</feature>
<feature type="transmembrane region" description="Helical" evidence="3">
    <location>
        <begin position="51"/>
        <end position="71"/>
    </location>
</feature>
<organism evidence="5 6">
    <name type="scientific">Kocuria rhizophila (strain ATCC 9341 / DSM 348 / NBRC 103217 / DC2201)</name>
    <dbReference type="NCBI Taxonomy" id="378753"/>
    <lineage>
        <taxon>Bacteria</taxon>
        <taxon>Bacillati</taxon>
        <taxon>Actinomycetota</taxon>
        <taxon>Actinomycetes</taxon>
        <taxon>Micrococcales</taxon>
        <taxon>Micrococcaceae</taxon>
        <taxon>Kocuria</taxon>
    </lineage>
</organism>
<evidence type="ECO:0000313" key="5">
    <source>
        <dbReference type="EMBL" id="BAG30509.1"/>
    </source>
</evidence>
<evidence type="ECO:0000313" key="6">
    <source>
        <dbReference type="Proteomes" id="UP000008838"/>
    </source>
</evidence>
<name>B2GHZ7_KOCRD</name>
<evidence type="ECO:0000256" key="3">
    <source>
        <dbReference type="SAM" id="Phobius"/>
    </source>
</evidence>
<feature type="domain" description="EamA" evidence="4">
    <location>
        <begin position="10"/>
        <end position="95"/>
    </location>
</feature>
<dbReference type="InterPro" id="IPR037185">
    <property type="entry name" value="EmrE-like"/>
</dbReference>
<dbReference type="Proteomes" id="UP000008838">
    <property type="component" value="Chromosome"/>
</dbReference>
<sequence>MLCWLLHSALPRTRREWVAVLGTGLPVLWMGAVIGVVATGLLYWLVQRVDVVTVTSVQFLVPAVTAVLDRIVRGQSLHGIMLIGMAVVICALFLLPRGRRRGATRSSLTNSTAKLRSTGPPAWSWARRGCPRTAPGPRYPGT</sequence>
<evidence type="ECO:0000256" key="2">
    <source>
        <dbReference type="SAM" id="MobiDB-lite"/>
    </source>
</evidence>
<feature type="transmembrane region" description="Helical" evidence="3">
    <location>
        <begin position="77"/>
        <end position="95"/>
    </location>
</feature>
<protein>
    <submittedName>
        <fullName evidence="5">Hypothetical membrane protein</fullName>
    </submittedName>
</protein>
<dbReference type="Pfam" id="PF00892">
    <property type="entry name" value="EamA"/>
    <property type="match status" value="1"/>
</dbReference>
<feature type="compositionally biased region" description="Polar residues" evidence="2">
    <location>
        <begin position="105"/>
        <end position="115"/>
    </location>
</feature>